<evidence type="ECO:0000256" key="2">
    <source>
        <dbReference type="ARBA" id="ARBA00023043"/>
    </source>
</evidence>
<dbReference type="PANTHER" id="PTHR24126:SF14">
    <property type="entry name" value="ANK_REP_REGION DOMAIN-CONTAINING PROTEIN"/>
    <property type="match status" value="1"/>
</dbReference>
<dbReference type="Gene3D" id="1.25.40.20">
    <property type="entry name" value="Ankyrin repeat-containing domain"/>
    <property type="match status" value="2"/>
</dbReference>
<keyword evidence="2 3" id="KW-0040">ANK repeat</keyword>
<feature type="repeat" description="ANK" evidence="3">
    <location>
        <begin position="44"/>
        <end position="76"/>
    </location>
</feature>
<evidence type="ECO:0000256" key="4">
    <source>
        <dbReference type="SAM" id="MobiDB-lite"/>
    </source>
</evidence>
<reference evidence="5 6" key="1">
    <citation type="submission" date="2024-04" db="EMBL/GenBank/DDBJ databases">
        <authorList>
            <consortium name="Genoscope - CEA"/>
            <person name="William W."/>
        </authorList>
    </citation>
    <scope>NUCLEOTIDE SEQUENCE [LARGE SCALE GENOMIC DNA]</scope>
</reference>
<dbReference type="PROSITE" id="PS50088">
    <property type="entry name" value="ANK_REPEAT"/>
    <property type="match status" value="4"/>
</dbReference>
<evidence type="ECO:0000256" key="3">
    <source>
        <dbReference type="PROSITE-ProRule" id="PRU00023"/>
    </source>
</evidence>
<feature type="region of interest" description="Disordered" evidence="4">
    <location>
        <begin position="1"/>
        <end position="43"/>
    </location>
</feature>
<dbReference type="PANTHER" id="PTHR24126">
    <property type="entry name" value="ANKYRIN REPEAT, PH AND SEC7 DOMAIN CONTAINING PROTEIN SECG-RELATED"/>
    <property type="match status" value="1"/>
</dbReference>
<evidence type="ECO:0000313" key="6">
    <source>
        <dbReference type="Proteomes" id="UP001497497"/>
    </source>
</evidence>
<keyword evidence="1" id="KW-0677">Repeat</keyword>
<protein>
    <recommendedName>
        <fullName evidence="7">Ankyrin repeat protein</fullName>
    </recommendedName>
</protein>
<name>A0AAV2I921_LYMST</name>
<evidence type="ECO:0008006" key="7">
    <source>
        <dbReference type="Google" id="ProtNLM"/>
    </source>
</evidence>
<dbReference type="EMBL" id="CAXITT010000408">
    <property type="protein sequence ID" value="CAL1540962.1"/>
    <property type="molecule type" value="Genomic_DNA"/>
</dbReference>
<organism evidence="5 6">
    <name type="scientific">Lymnaea stagnalis</name>
    <name type="common">Great pond snail</name>
    <name type="synonym">Helix stagnalis</name>
    <dbReference type="NCBI Taxonomy" id="6523"/>
    <lineage>
        <taxon>Eukaryota</taxon>
        <taxon>Metazoa</taxon>
        <taxon>Spiralia</taxon>
        <taxon>Lophotrochozoa</taxon>
        <taxon>Mollusca</taxon>
        <taxon>Gastropoda</taxon>
        <taxon>Heterobranchia</taxon>
        <taxon>Euthyneura</taxon>
        <taxon>Panpulmonata</taxon>
        <taxon>Hygrophila</taxon>
        <taxon>Lymnaeoidea</taxon>
        <taxon>Lymnaeidae</taxon>
        <taxon>Lymnaea</taxon>
    </lineage>
</organism>
<dbReference type="InterPro" id="IPR002110">
    <property type="entry name" value="Ankyrin_rpt"/>
</dbReference>
<dbReference type="SMART" id="SM00248">
    <property type="entry name" value="ANK"/>
    <property type="match status" value="8"/>
</dbReference>
<proteinExistence type="predicted"/>
<dbReference type="InterPro" id="IPR036770">
    <property type="entry name" value="Ankyrin_rpt-contain_sf"/>
</dbReference>
<dbReference type="SUPFAM" id="SSF48403">
    <property type="entry name" value="Ankyrin repeat"/>
    <property type="match status" value="1"/>
</dbReference>
<feature type="repeat" description="ANK" evidence="3">
    <location>
        <begin position="77"/>
        <end position="109"/>
    </location>
</feature>
<dbReference type="Pfam" id="PF00023">
    <property type="entry name" value="Ank"/>
    <property type="match status" value="1"/>
</dbReference>
<dbReference type="Proteomes" id="UP001497497">
    <property type="component" value="Unassembled WGS sequence"/>
</dbReference>
<dbReference type="PROSITE" id="PS50297">
    <property type="entry name" value="ANK_REP_REGION"/>
    <property type="match status" value="4"/>
</dbReference>
<comment type="caution">
    <text evidence="5">The sequence shown here is derived from an EMBL/GenBank/DDBJ whole genome shotgun (WGS) entry which is preliminary data.</text>
</comment>
<feature type="repeat" description="ANK" evidence="3">
    <location>
        <begin position="110"/>
        <end position="142"/>
    </location>
</feature>
<gene>
    <name evidence="5" type="ORF">GSLYS_00014611001</name>
</gene>
<dbReference type="Pfam" id="PF12796">
    <property type="entry name" value="Ank_2"/>
    <property type="match status" value="1"/>
</dbReference>
<evidence type="ECO:0000256" key="1">
    <source>
        <dbReference type="ARBA" id="ARBA00022737"/>
    </source>
</evidence>
<evidence type="ECO:0000313" key="5">
    <source>
        <dbReference type="EMBL" id="CAL1540962.1"/>
    </source>
</evidence>
<dbReference type="AlphaFoldDB" id="A0AAV2I921"/>
<feature type="repeat" description="ANK" evidence="3">
    <location>
        <begin position="176"/>
        <end position="208"/>
    </location>
</feature>
<keyword evidence="6" id="KW-1185">Reference proteome</keyword>
<accession>A0AAV2I921</accession>
<sequence>MSNDEDESRGSRPSSLVHQILKSDSEDTTDEDSPSGSADAQDHNGLTALMKAAIAGNEAKITALLESGVDINVTDRYGKTALIHAAKTGGVKALRLLIEAGADTDGFDSTGNSALTYAISDNRQSTIELLLRAGVDVNAASHRSPTPLVEATERCFVSVVTRLLQNEACVNLADYNGVTALHVAARKRHPELVSVLVDFGADVNAKTKGQSYTPLVLCLMHGFDLTNGGTERIKECVEILVKAGSELDLRKVRSTTLSFSILLGDEDLLKYLLNHGLKVAVPQDKTKSILSTVVSKGSVTAVEYLLQEGTGITTELHQAVMLGKEKVVQTMIRYGAMPIPMSTAVLKMDSRVKVISPLTVAFLYNKSAIAKYFFHIRFMLNYDLHVLPINSDIIHRLGMPETDENRSTLQLYRHVFSQPWKLANISFLALSNVLGVESGREKRICATGLPDFIQRKLMFKDKMAETPVEFWDDLDIQM</sequence>